<dbReference type="GO" id="GO:0022625">
    <property type="term" value="C:cytosolic large ribosomal subunit"/>
    <property type="evidence" value="ECO:0007669"/>
    <property type="project" value="TreeGrafter"/>
</dbReference>
<keyword evidence="3" id="KW-0687">Ribonucleoprotein</keyword>
<name>A0A7L5NWT3_EUGGR</name>
<proteinExistence type="evidence at transcript level"/>
<dbReference type="FunFam" id="1.10.1620.10:FF:000001">
    <property type="entry name" value="60S ribosomal protein-like L39"/>
    <property type="match status" value="1"/>
</dbReference>
<dbReference type="SUPFAM" id="SSF48662">
    <property type="entry name" value="Ribosomal protein L39e"/>
    <property type="match status" value="1"/>
</dbReference>
<sequence length="51" mass="6480">MGAIKTLKQKLKYGKKMKQNRPIPYWVRFKTNSKQRYNEKRRHWRRTKLKM</sequence>
<dbReference type="Gene3D" id="1.10.1620.10">
    <property type="entry name" value="Ribosomal protein L39e"/>
    <property type="match status" value="1"/>
</dbReference>
<dbReference type="GO" id="GO:0006412">
    <property type="term" value="P:translation"/>
    <property type="evidence" value="ECO:0007669"/>
    <property type="project" value="InterPro"/>
</dbReference>
<reference evidence="4" key="1">
    <citation type="submission" date="2020-06" db="EMBL/GenBank/DDBJ databases">
        <title>Cryo-EM structure of the highly atypical cytoplasmic ribosome of Euglena gracilis.</title>
        <authorList>
            <person name="Matzov D."/>
            <person name="Taoka M."/>
            <person name="Nobe Y."/>
            <person name="Yamauchi Y."/>
            <person name="Halfon Y."/>
            <person name="Asis N."/>
            <person name="Zimermann E."/>
            <person name="Rozenberg H."/>
            <person name="Bashan A."/>
            <person name="Bushan S."/>
            <person name="Isobe T."/>
            <person name="Gray M.W."/>
            <person name="Yonath A."/>
            <person name="Shalev-Benami M."/>
        </authorList>
    </citation>
    <scope>NUCLEOTIDE SEQUENCE</scope>
    <source>
        <strain evidence="4">Z</strain>
    </source>
</reference>
<dbReference type="PANTHER" id="PTHR19970">
    <property type="entry name" value="RIBOSOMAL PROTEIN L39E"/>
    <property type="match status" value="1"/>
</dbReference>
<evidence type="ECO:0000313" key="4">
    <source>
        <dbReference type="EMBL" id="QLA09639.1"/>
    </source>
</evidence>
<accession>A0A7L5NWT3</accession>
<dbReference type="GO" id="GO:0003735">
    <property type="term" value="F:structural constituent of ribosome"/>
    <property type="evidence" value="ECO:0007669"/>
    <property type="project" value="InterPro"/>
</dbReference>
<dbReference type="Pfam" id="PF00832">
    <property type="entry name" value="Ribosomal_L39"/>
    <property type="match status" value="1"/>
</dbReference>
<comment type="similarity">
    <text evidence="1">Belongs to the eukaryotic ribosomal protein eL39 family.</text>
</comment>
<evidence type="ECO:0000256" key="1">
    <source>
        <dbReference type="ARBA" id="ARBA00009339"/>
    </source>
</evidence>
<dbReference type="EMBL" id="MT583908">
    <property type="protein sequence ID" value="QLA09639.1"/>
    <property type="molecule type" value="mRNA"/>
</dbReference>
<dbReference type="AlphaFoldDB" id="A0A7L5NWT3"/>
<keyword evidence="2 4" id="KW-0689">Ribosomal protein</keyword>
<dbReference type="HAMAP" id="MF_00629">
    <property type="entry name" value="Ribosomal_eL39"/>
    <property type="match status" value="1"/>
</dbReference>
<dbReference type="InterPro" id="IPR023626">
    <property type="entry name" value="Ribosomal_eL39_dom_sf"/>
</dbReference>
<dbReference type="PANTHER" id="PTHR19970:SF0">
    <property type="entry name" value="LARGE RIBOSOMAL SUBUNIT PROTEIN EL39"/>
    <property type="match status" value="1"/>
</dbReference>
<evidence type="ECO:0000256" key="3">
    <source>
        <dbReference type="ARBA" id="ARBA00023274"/>
    </source>
</evidence>
<evidence type="ECO:0000256" key="2">
    <source>
        <dbReference type="ARBA" id="ARBA00022980"/>
    </source>
</evidence>
<organism evidence="4">
    <name type="scientific">Euglena gracilis</name>
    <dbReference type="NCBI Taxonomy" id="3039"/>
    <lineage>
        <taxon>Eukaryota</taxon>
        <taxon>Discoba</taxon>
        <taxon>Euglenozoa</taxon>
        <taxon>Euglenida</taxon>
        <taxon>Spirocuta</taxon>
        <taxon>Euglenophyceae</taxon>
        <taxon>Euglenales</taxon>
        <taxon>Euglenaceae</taxon>
        <taxon>Euglena</taxon>
    </lineage>
</organism>
<protein>
    <submittedName>
        <fullName evidence="4">60S large subunit ribosomal protein eL39</fullName>
    </submittedName>
</protein>
<dbReference type="InterPro" id="IPR000077">
    <property type="entry name" value="Ribosomal_eL39"/>
</dbReference>